<feature type="transmembrane region" description="Helical" evidence="6">
    <location>
        <begin position="369"/>
        <end position="389"/>
    </location>
</feature>
<sequence length="427" mass="47064">MNKLTSGTSKATVLQWGKLLTITGGAQALVQGLGLLVGVLIIRLLPKEEYAFYTIANTMLGTMTVLADGGINNGAMAAGGEVWQDRYGLGKVLRTSIHMRKKFAVYSLIVTIPILIYLLNKQDAPWTSILLITLALIPSFWAALSDSLLQTVPKLHQAIPPLQKNQLLVSLMRLFFSGVFVFLFPFTFIAVLGNGIPRLIGNFRLHKIAAPFIDEAAPVDKKIEARIMRIVRRTLPGSIYYCISGQITVWILSFFGNTGSIASVGALSRLAMVLTLISTVVSTLVIPRFSRLKPVRSNLLKKYILIFLGLSVVLLIFIAVTYGCSDWILLILGDKYKGLNFELVLTIIGSAFSLLSGVAFGLYSNRGWVIHPVVMIMVNLISIILFVNVMDVTSLVGVLQFNIAINMISFLMNFIFGFFKILKLRDI</sequence>
<dbReference type="KEGG" id="zpr:ZPR_0546"/>
<comment type="subcellular location">
    <subcellularLocation>
        <location evidence="1">Cell membrane</location>
        <topology evidence="1">Multi-pass membrane protein</topology>
    </subcellularLocation>
</comment>
<feature type="transmembrane region" description="Helical" evidence="6">
    <location>
        <begin position="261"/>
        <end position="282"/>
    </location>
</feature>
<accession>D5BFF9</accession>
<feature type="transmembrane region" description="Helical" evidence="6">
    <location>
        <begin position="103"/>
        <end position="119"/>
    </location>
</feature>
<feature type="transmembrane region" description="Helical" evidence="6">
    <location>
        <begin position="50"/>
        <end position="67"/>
    </location>
</feature>
<dbReference type="PANTHER" id="PTHR30250">
    <property type="entry name" value="PST FAMILY PREDICTED COLANIC ACID TRANSPORTER"/>
    <property type="match status" value="1"/>
</dbReference>
<keyword evidence="5 6" id="KW-0472">Membrane</keyword>
<evidence type="ECO:0000256" key="3">
    <source>
        <dbReference type="ARBA" id="ARBA00022692"/>
    </source>
</evidence>
<feature type="transmembrane region" description="Helical" evidence="6">
    <location>
        <begin position="174"/>
        <end position="196"/>
    </location>
</feature>
<dbReference type="eggNOG" id="COG2244">
    <property type="taxonomic scope" value="Bacteria"/>
</dbReference>
<keyword evidence="2" id="KW-1003">Cell membrane</keyword>
<dbReference type="GO" id="GO:0005886">
    <property type="term" value="C:plasma membrane"/>
    <property type="evidence" value="ECO:0007669"/>
    <property type="project" value="UniProtKB-SubCell"/>
</dbReference>
<evidence type="ECO:0000313" key="7">
    <source>
        <dbReference type="EMBL" id="ADF50903.1"/>
    </source>
</evidence>
<evidence type="ECO:0000256" key="5">
    <source>
        <dbReference type="ARBA" id="ARBA00023136"/>
    </source>
</evidence>
<dbReference type="RefSeq" id="WP_013070056.1">
    <property type="nucleotide sequence ID" value="NC_014041.1"/>
</dbReference>
<keyword evidence="8" id="KW-1185">Reference proteome</keyword>
<protein>
    <submittedName>
        <fullName evidence="7">Polysaccharide biosynthesis protein</fullName>
    </submittedName>
</protein>
<keyword evidence="4 6" id="KW-1133">Transmembrane helix</keyword>
<dbReference type="OrthoDB" id="846354at2"/>
<evidence type="ECO:0000256" key="1">
    <source>
        <dbReference type="ARBA" id="ARBA00004651"/>
    </source>
</evidence>
<dbReference type="HOGENOM" id="CLU_050052_0_0_10"/>
<dbReference type="PANTHER" id="PTHR30250:SF11">
    <property type="entry name" value="O-ANTIGEN TRANSPORTER-RELATED"/>
    <property type="match status" value="1"/>
</dbReference>
<feature type="transmembrane region" description="Helical" evidence="6">
    <location>
        <begin position="401"/>
        <end position="422"/>
    </location>
</feature>
<evidence type="ECO:0000256" key="6">
    <source>
        <dbReference type="SAM" id="Phobius"/>
    </source>
</evidence>
<evidence type="ECO:0000313" key="8">
    <source>
        <dbReference type="Proteomes" id="UP000001654"/>
    </source>
</evidence>
<name>D5BFF9_ZUNPS</name>
<feature type="transmembrane region" description="Helical" evidence="6">
    <location>
        <begin position="343"/>
        <end position="362"/>
    </location>
</feature>
<proteinExistence type="predicted"/>
<organism evidence="7 8">
    <name type="scientific">Zunongwangia profunda (strain DSM 18752 / CCTCC AB 206139 / SM-A87)</name>
    <name type="common">Wangia profunda</name>
    <dbReference type="NCBI Taxonomy" id="655815"/>
    <lineage>
        <taxon>Bacteria</taxon>
        <taxon>Pseudomonadati</taxon>
        <taxon>Bacteroidota</taxon>
        <taxon>Flavobacteriia</taxon>
        <taxon>Flavobacteriales</taxon>
        <taxon>Flavobacteriaceae</taxon>
        <taxon>Zunongwangia</taxon>
    </lineage>
</organism>
<feature type="transmembrane region" description="Helical" evidence="6">
    <location>
        <begin position="126"/>
        <end position="144"/>
    </location>
</feature>
<feature type="transmembrane region" description="Helical" evidence="6">
    <location>
        <begin position="238"/>
        <end position="255"/>
    </location>
</feature>
<feature type="transmembrane region" description="Helical" evidence="6">
    <location>
        <begin position="303"/>
        <end position="323"/>
    </location>
</feature>
<dbReference type="Proteomes" id="UP000001654">
    <property type="component" value="Chromosome"/>
</dbReference>
<gene>
    <name evidence="7" type="ordered locus">ZPR_0546</name>
</gene>
<dbReference type="STRING" id="655815.ZPR_0546"/>
<dbReference type="AlphaFoldDB" id="D5BFF9"/>
<dbReference type="InterPro" id="IPR050833">
    <property type="entry name" value="Poly_Biosynth_Transport"/>
</dbReference>
<evidence type="ECO:0000256" key="2">
    <source>
        <dbReference type="ARBA" id="ARBA00022475"/>
    </source>
</evidence>
<keyword evidence="3 6" id="KW-0812">Transmembrane</keyword>
<evidence type="ECO:0000256" key="4">
    <source>
        <dbReference type="ARBA" id="ARBA00022989"/>
    </source>
</evidence>
<reference evidence="7 8" key="1">
    <citation type="journal article" date="2010" name="BMC Genomics">
        <title>The complete genome of Zunongwangia profunda SM-A87 reveals its adaptation to the deep-sea environment and ecological role in sedimentary organic nitrogen degradation.</title>
        <authorList>
            <person name="Qin Q.L."/>
            <person name="Zhang X.Y."/>
            <person name="Wang X.M."/>
            <person name="Liu G.M."/>
            <person name="Chen X.L."/>
            <person name="Xie B.B."/>
            <person name="Dang H.Y."/>
            <person name="Zhou B.C."/>
            <person name="Yu J."/>
            <person name="Zhang Y.Z."/>
        </authorList>
    </citation>
    <scope>NUCLEOTIDE SEQUENCE [LARGE SCALE GENOMIC DNA]</scope>
    <source>
        <strain evidence="8">DSM 18752 / CCTCC AB 206139 / SM-A87</strain>
    </source>
</reference>
<dbReference type="EMBL" id="CP001650">
    <property type="protein sequence ID" value="ADF50903.1"/>
    <property type="molecule type" value="Genomic_DNA"/>
</dbReference>
<feature type="transmembrane region" description="Helical" evidence="6">
    <location>
        <begin position="20"/>
        <end position="43"/>
    </location>
</feature>